<organism evidence="1 2">
    <name type="scientific">Imhoffiella purpurea</name>
    <dbReference type="NCBI Taxonomy" id="1249627"/>
    <lineage>
        <taxon>Bacteria</taxon>
        <taxon>Pseudomonadati</taxon>
        <taxon>Pseudomonadota</taxon>
        <taxon>Gammaproteobacteria</taxon>
        <taxon>Chromatiales</taxon>
        <taxon>Chromatiaceae</taxon>
        <taxon>Imhoffiella</taxon>
    </lineage>
</organism>
<name>W9VHZ8_9GAMM</name>
<gene>
    <name evidence="1" type="ORF">D779_4184</name>
</gene>
<protein>
    <submittedName>
        <fullName evidence="1">Uncharacterized protein</fullName>
    </submittedName>
</protein>
<evidence type="ECO:0000313" key="2">
    <source>
        <dbReference type="Proteomes" id="UP000019460"/>
    </source>
</evidence>
<accession>W9VHZ8</accession>
<dbReference type="AlphaFoldDB" id="W9VHZ8"/>
<dbReference type="RefSeq" id="WP_157726305.1">
    <property type="nucleotide sequence ID" value="NZ_AONC01000009.1"/>
</dbReference>
<reference evidence="1 2" key="1">
    <citation type="submission" date="2012-11" db="EMBL/GenBank/DDBJ databases">
        <title>Genome assembly of Thiorhodococcus sp. AK35.</title>
        <authorList>
            <person name="Nupur N."/>
            <person name="Khatri I."/>
            <person name="Subramanian S."/>
            <person name="Pinnaka A."/>
        </authorList>
    </citation>
    <scope>NUCLEOTIDE SEQUENCE [LARGE SCALE GENOMIC DNA]</scope>
    <source>
        <strain evidence="1 2">AK35</strain>
    </source>
</reference>
<dbReference type="Proteomes" id="UP000019460">
    <property type="component" value="Unassembled WGS sequence"/>
</dbReference>
<dbReference type="OrthoDB" id="5567186at2"/>
<proteinExistence type="predicted"/>
<sequence length="244" mass="26553">MKTRIHPALLTLLGILAWTQDISASTIVHTDKSSWKSQVLALTHAFQTEDFNDATLNAELTYRTRVGGVYQPEHGAGDDGGVWKDRVAKPSHHYAELTTTFEISGGAYAIGGNWDMTPAGHGSHVAISLLDVTGQVISSHEIPYLQGEFWGVVSDAKFSSVLLSSYHDANDLIQETYYLEDMVYSWDGPSPRASTQGTQAVVPLPAAFWLFTSSLMGLIGIGRWRNRPASLSGITSRGQLGNTE</sequence>
<keyword evidence="2" id="KW-1185">Reference proteome</keyword>
<dbReference type="EMBL" id="AONC01000009">
    <property type="protein sequence ID" value="EXJ16631.1"/>
    <property type="molecule type" value="Genomic_DNA"/>
</dbReference>
<dbReference type="eggNOG" id="ENOG5033FHS">
    <property type="taxonomic scope" value="Bacteria"/>
</dbReference>
<evidence type="ECO:0000313" key="1">
    <source>
        <dbReference type="EMBL" id="EXJ16631.1"/>
    </source>
</evidence>
<comment type="caution">
    <text evidence="1">The sequence shown here is derived from an EMBL/GenBank/DDBJ whole genome shotgun (WGS) entry which is preliminary data.</text>
</comment>